<organism evidence="4 5">
    <name type="scientific">Paraclostridium benzoelyticum</name>
    <dbReference type="NCBI Taxonomy" id="1629550"/>
    <lineage>
        <taxon>Bacteria</taxon>
        <taxon>Bacillati</taxon>
        <taxon>Bacillota</taxon>
        <taxon>Clostridia</taxon>
        <taxon>Peptostreptococcales</taxon>
        <taxon>Peptostreptococcaceae</taxon>
        <taxon>Paraclostridium</taxon>
    </lineage>
</organism>
<name>A0A0M3DK81_9FIRM</name>
<dbReference type="RefSeq" id="WP_046822525.1">
    <property type="nucleotide sequence ID" value="NZ_JBCLWQ010000002.1"/>
</dbReference>
<keyword evidence="2" id="KW-1133">Transmembrane helix</keyword>
<feature type="transmembrane region" description="Helical" evidence="2">
    <location>
        <begin position="492"/>
        <end position="514"/>
    </location>
</feature>
<dbReference type="PANTHER" id="PTHR10566:SF113">
    <property type="entry name" value="PROTEIN ACTIVITY OF BC1 COMPLEX KINASE 7, CHLOROPLASTIC"/>
    <property type="match status" value="1"/>
</dbReference>
<evidence type="ECO:0000259" key="3">
    <source>
        <dbReference type="Pfam" id="PF03109"/>
    </source>
</evidence>
<dbReference type="EMBL" id="LBBT01000141">
    <property type="protein sequence ID" value="KKY01854.1"/>
    <property type="molecule type" value="Genomic_DNA"/>
</dbReference>
<dbReference type="PANTHER" id="PTHR10566">
    <property type="entry name" value="CHAPERONE-ACTIVITY OF BC1 COMPLEX CABC1 -RELATED"/>
    <property type="match status" value="1"/>
</dbReference>
<dbReference type="InterPro" id="IPR050154">
    <property type="entry name" value="UbiB_kinase"/>
</dbReference>
<dbReference type="InterPro" id="IPR004147">
    <property type="entry name" value="ABC1_dom"/>
</dbReference>
<dbReference type="PATRIC" id="fig|1629550.3.peg.704"/>
<evidence type="ECO:0000313" key="5">
    <source>
        <dbReference type="Proteomes" id="UP000034407"/>
    </source>
</evidence>
<dbReference type="Pfam" id="PF03109">
    <property type="entry name" value="ABC1"/>
    <property type="match status" value="1"/>
</dbReference>
<feature type="domain" description="ABC1 atypical kinase-like" evidence="3">
    <location>
        <begin position="92"/>
        <end position="334"/>
    </location>
</feature>
<proteinExistence type="inferred from homology"/>
<comment type="caution">
    <text evidence="4">The sequence shown here is derived from an EMBL/GenBank/DDBJ whole genome shotgun (WGS) entry which is preliminary data.</text>
</comment>
<keyword evidence="4" id="KW-0830">Ubiquinone</keyword>
<dbReference type="AlphaFoldDB" id="A0A0M3DK81"/>
<protein>
    <submittedName>
        <fullName evidence="4">Ubiquinone biosynthesis protein</fullName>
    </submittedName>
</protein>
<gene>
    <name evidence="4" type="ORF">VN21_06315</name>
</gene>
<dbReference type="Proteomes" id="UP000034407">
    <property type="component" value="Unassembled WGS sequence"/>
</dbReference>
<reference evidence="4 5" key="1">
    <citation type="submission" date="2015-04" db="EMBL/GenBank/DDBJ databases">
        <title>Microcin producing Clostridium sp. JC272T.</title>
        <authorList>
            <person name="Jyothsna T."/>
            <person name="Sasikala C."/>
            <person name="Ramana C."/>
        </authorList>
    </citation>
    <scope>NUCLEOTIDE SEQUENCE [LARGE SCALE GENOMIC DNA]</scope>
    <source>
        <strain evidence="4 5">JC272</strain>
    </source>
</reference>
<evidence type="ECO:0000313" key="4">
    <source>
        <dbReference type="EMBL" id="KKY01854.1"/>
    </source>
</evidence>
<dbReference type="OrthoDB" id="9795390at2"/>
<accession>A0A0M3DK81</accession>
<evidence type="ECO:0000256" key="1">
    <source>
        <dbReference type="ARBA" id="ARBA00009670"/>
    </source>
</evidence>
<comment type="similarity">
    <text evidence="1">Belongs to the protein kinase superfamily. ADCK protein kinase family.</text>
</comment>
<dbReference type="CDD" id="cd05121">
    <property type="entry name" value="ABC1_ADCK3-like"/>
    <property type="match status" value="1"/>
</dbReference>
<keyword evidence="2" id="KW-0472">Membrane</keyword>
<sequence>MKVSYRHLKRYKEIVHILLKYGFSIIVEKLNIEGVAYKIPITNPPAEIKNMTTGERLRKTFEELGPTYVKLGQILSTRKDLLDQSIISELIKLRDNVEVFDTEIAMSILKEELSIPIDKIFEEFNETPIAAASLGQVYEAKLISGENVIVKIQRPNVEQLIKSDIEILKSIASALTDIKKDLNIDAQGIVEDFETQILRELDYNFEAINAVKFQNMFSNTNEVYIPKVFMDYTTQKVLVLEKIVGVKLSDVNKMKKLGWDTEKISEIGIRSLFKQIFEYGFFHADPHPGNIFVINENCIAYIDFGMIGIIDKKMLNTLNSITLAAVDRNIDRIIYLLMELDVISYETNLTGLRQDLLYLMHYYYDVPIDKLNLGDILNEVFRFCRTYKAALPPQLVLLGKALITLEGTARELNPNFSITVAGKSFMKYYYLNRLNPENLIKESKQSAQEAIADIRIIPRQVKSILRNIEKNNIKIHIEDVKFSKLEKIITDLATQLSLSLVLAALLVGSSLIIASPNVNSSWWVKVLAFSGFVVSFLVGILLVVKIIRSQYIKK</sequence>
<dbReference type="SUPFAM" id="SSF56112">
    <property type="entry name" value="Protein kinase-like (PK-like)"/>
    <property type="match status" value="1"/>
</dbReference>
<evidence type="ECO:0000256" key="2">
    <source>
        <dbReference type="SAM" id="Phobius"/>
    </source>
</evidence>
<keyword evidence="5" id="KW-1185">Reference proteome</keyword>
<dbReference type="InterPro" id="IPR011009">
    <property type="entry name" value="Kinase-like_dom_sf"/>
</dbReference>
<feature type="transmembrane region" description="Helical" evidence="2">
    <location>
        <begin position="526"/>
        <end position="547"/>
    </location>
</feature>
<keyword evidence="2" id="KW-0812">Transmembrane</keyword>